<reference evidence="1" key="1">
    <citation type="submission" date="2020-08" db="EMBL/GenBank/DDBJ databases">
        <title>Genome public.</title>
        <authorList>
            <person name="Liu C."/>
            <person name="Sun Q."/>
        </authorList>
    </citation>
    <scope>NUCLEOTIDE SEQUENCE</scope>
    <source>
        <strain evidence="1">N12</strain>
    </source>
</reference>
<organism evidence="1 2">
    <name type="scientific">Jilunia laotingensis</name>
    <dbReference type="NCBI Taxonomy" id="2763675"/>
    <lineage>
        <taxon>Bacteria</taxon>
        <taxon>Pseudomonadati</taxon>
        <taxon>Bacteroidota</taxon>
        <taxon>Bacteroidia</taxon>
        <taxon>Bacteroidales</taxon>
        <taxon>Bacteroidaceae</taxon>
        <taxon>Jilunia</taxon>
    </lineage>
</organism>
<dbReference type="Proteomes" id="UP000651085">
    <property type="component" value="Unassembled WGS sequence"/>
</dbReference>
<gene>
    <name evidence="1" type="ORF">H8744_11640</name>
</gene>
<sequence>MENPWLQIIDDFDKGTFILPDDKSVVEDFNKSVSDKYKIHTDIFPAPFMGYVDAPIVLLALNPGFNNNEFEKGYYRRYAHFWKNELQHKSSVDNLRLFCLEKEYCESSDYWLKKLSPLIAISSKEEVANSIFVIQFFPYHSMKYKDFPVRISKQKLKSQLYNFYLVGRAIERGAIIVILRSRKKWINAVPELANYEKCFSTSSYLNPILSENNLKSCFDLLRAALI</sequence>
<keyword evidence="2" id="KW-1185">Reference proteome</keyword>
<comment type="caution">
    <text evidence="1">The sequence shown here is derived from an EMBL/GenBank/DDBJ whole genome shotgun (WGS) entry which is preliminary data.</text>
</comment>
<proteinExistence type="predicted"/>
<evidence type="ECO:0000313" key="1">
    <source>
        <dbReference type="EMBL" id="MBC8593885.1"/>
    </source>
</evidence>
<dbReference type="AlphaFoldDB" id="A0A926F4J5"/>
<evidence type="ECO:0000313" key="2">
    <source>
        <dbReference type="Proteomes" id="UP000651085"/>
    </source>
</evidence>
<dbReference type="RefSeq" id="WP_262434993.1">
    <property type="nucleotide sequence ID" value="NZ_JACRTF010000001.1"/>
</dbReference>
<protein>
    <submittedName>
        <fullName evidence="1">Uncharacterized protein</fullName>
    </submittedName>
</protein>
<name>A0A926F4J5_9BACT</name>
<dbReference type="EMBL" id="JACRTF010000001">
    <property type="protein sequence ID" value="MBC8593885.1"/>
    <property type="molecule type" value="Genomic_DNA"/>
</dbReference>
<accession>A0A926F4J5</accession>